<evidence type="ECO:0000256" key="17">
    <source>
        <dbReference type="HAMAP-Rule" id="MF_01006"/>
    </source>
</evidence>
<evidence type="ECO:0000313" key="18">
    <source>
        <dbReference type="EMBL" id="QJW36643.1"/>
    </source>
</evidence>
<dbReference type="GO" id="GO:0008360">
    <property type="term" value="P:regulation of cell shape"/>
    <property type="evidence" value="ECO:0007669"/>
    <property type="project" value="UniProtKB-KW"/>
</dbReference>
<evidence type="ECO:0000256" key="4">
    <source>
        <dbReference type="ARBA" id="ARBA00021581"/>
    </source>
</evidence>
<feature type="transmembrane region" description="Helical" evidence="17">
    <location>
        <begin position="197"/>
        <end position="215"/>
    </location>
</feature>
<keyword evidence="12 17" id="KW-0046">Antibiotic resistance</keyword>
<feature type="transmembrane region" description="Helical" evidence="17">
    <location>
        <begin position="124"/>
        <end position="141"/>
    </location>
</feature>
<evidence type="ECO:0000256" key="2">
    <source>
        <dbReference type="ARBA" id="ARBA00010621"/>
    </source>
</evidence>
<evidence type="ECO:0000256" key="12">
    <source>
        <dbReference type="ARBA" id="ARBA00023251"/>
    </source>
</evidence>
<dbReference type="NCBIfam" id="NF001392">
    <property type="entry name" value="PRK00281.2-1"/>
    <property type="match status" value="1"/>
</dbReference>
<dbReference type="Pfam" id="PF02673">
    <property type="entry name" value="BacA"/>
    <property type="match status" value="1"/>
</dbReference>
<name>A0A6M5UHH6_9MICO</name>
<dbReference type="InterPro" id="IPR003824">
    <property type="entry name" value="UppP"/>
</dbReference>
<evidence type="ECO:0000256" key="5">
    <source>
        <dbReference type="ARBA" id="ARBA00022475"/>
    </source>
</evidence>
<keyword evidence="19" id="KW-1185">Reference proteome</keyword>
<keyword evidence="6 17" id="KW-0812">Transmembrane</keyword>
<evidence type="ECO:0000256" key="11">
    <source>
        <dbReference type="ARBA" id="ARBA00023136"/>
    </source>
</evidence>
<evidence type="ECO:0000256" key="7">
    <source>
        <dbReference type="ARBA" id="ARBA00022801"/>
    </source>
</evidence>
<protein>
    <recommendedName>
        <fullName evidence="4 17">Undecaprenyl-diphosphatase</fullName>
        <ecNumber evidence="3 17">3.6.1.27</ecNumber>
    </recommendedName>
    <alternativeName>
        <fullName evidence="15 17">Bacitracin resistance protein</fullName>
    </alternativeName>
    <alternativeName>
        <fullName evidence="14 17">Undecaprenyl pyrophosphate phosphatase</fullName>
    </alternativeName>
</protein>
<dbReference type="GO" id="GO:0009252">
    <property type="term" value="P:peptidoglycan biosynthetic process"/>
    <property type="evidence" value="ECO:0007669"/>
    <property type="project" value="UniProtKB-KW"/>
</dbReference>
<evidence type="ECO:0000256" key="8">
    <source>
        <dbReference type="ARBA" id="ARBA00022960"/>
    </source>
</evidence>
<evidence type="ECO:0000256" key="3">
    <source>
        <dbReference type="ARBA" id="ARBA00012374"/>
    </source>
</evidence>
<dbReference type="EMBL" id="CP052757">
    <property type="protein sequence ID" value="QJW36643.1"/>
    <property type="molecule type" value="Genomic_DNA"/>
</dbReference>
<comment type="function">
    <text evidence="17">Catalyzes the dephosphorylation of undecaprenyl diphosphate (UPP). Confers resistance to bacitracin.</text>
</comment>
<dbReference type="HAMAP" id="MF_01006">
    <property type="entry name" value="Undec_diphosphatase"/>
    <property type="match status" value="1"/>
</dbReference>
<evidence type="ECO:0000256" key="6">
    <source>
        <dbReference type="ARBA" id="ARBA00022692"/>
    </source>
</evidence>
<organism evidence="18 19">
    <name type="scientific">Cellulosimicrobium protaetiae</name>
    <dbReference type="NCBI Taxonomy" id="2587808"/>
    <lineage>
        <taxon>Bacteria</taxon>
        <taxon>Bacillati</taxon>
        <taxon>Actinomycetota</taxon>
        <taxon>Actinomycetes</taxon>
        <taxon>Micrococcales</taxon>
        <taxon>Promicromonosporaceae</taxon>
        <taxon>Cellulosimicrobium</taxon>
    </lineage>
</organism>
<evidence type="ECO:0000256" key="9">
    <source>
        <dbReference type="ARBA" id="ARBA00022984"/>
    </source>
</evidence>
<reference evidence="19" key="1">
    <citation type="journal article" date="2022" name="Int. J. Syst. Evol. Microbiol.">
        <title>Cellulosimicrobium protaetiae sp. nov., isolated from the gut of the larva of Protaetia brevitarsis seulensis.</title>
        <authorList>
            <person name="Le Han H."/>
            <person name="Nguyen T.T.H."/>
            <person name="Li Z."/>
            <person name="Shin N.R."/>
            <person name="Kim S.G."/>
        </authorList>
    </citation>
    <scope>NUCLEOTIDE SEQUENCE [LARGE SCALE GENOMIC DNA]</scope>
    <source>
        <strain evidence="19">BI34</strain>
    </source>
</reference>
<evidence type="ECO:0000313" key="19">
    <source>
        <dbReference type="Proteomes" id="UP000451354"/>
    </source>
</evidence>
<evidence type="ECO:0000256" key="16">
    <source>
        <dbReference type="ARBA" id="ARBA00047594"/>
    </source>
</evidence>
<evidence type="ECO:0000256" key="1">
    <source>
        <dbReference type="ARBA" id="ARBA00004651"/>
    </source>
</evidence>
<comment type="catalytic activity">
    <reaction evidence="16 17">
        <text>di-trans,octa-cis-undecaprenyl diphosphate + H2O = di-trans,octa-cis-undecaprenyl phosphate + phosphate + H(+)</text>
        <dbReference type="Rhea" id="RHEA:28094"/>
        <dbReference type="ChEBI" id="CHEBI:15377"/>
        <dbReference type="ChEBI" id="CHEBI:15378"/>
        <dbReference type="ChEBI" id="CHEBI:43474"/>
        <dbReference type="ChEBI" id="CHEBI:58405"/>
        <dbReference type="ChEBI" id="CHEBI:60392"/>
        <dbReference type="EC" id="3.6.1.27"/>
    </reaction>
</comment>
<keyword evidence="5 17" id="KW-1003">Cell membrane</keyword>
<dbReference type="GO" id="GO:0046677">
    <property type="term" value="P:response to antibiotic"/>
    <property type="evidence" value="ECO:0007669"/>
    <property type="project" value="UniProtKB-UniRule"/>
</dbReference>
<dbReference type="GO" id="GO:0050380">
    <property type="term" value="F:undecaprenyl-diphosphatase activity"/>
    <property type="evidence" value="ECO:0007669"/>
    <property type="project" value="UniProtKB-UniRule"/>
</dbReference>
<keyword evidence="9 17" id="KW-0573">Peptidoglycan synthesis</keyword>
<gene>
    <name evidence="17" type="primary">uppP</name>
    <name evidence="18" type="ORF">FIC82_011040</name>
</gene>
<keyword evidence="7 17" id="KW-0378">Hydrolase</keyword>
<sequence length="291" mass="30944">MNAWEAVLLGLVQGLTEFLPISSSAHLRIVGELIGSQDPGAAFTAITQIGTETAVLLYFRRDIARICAAWWRSVRGEHGTDWKARLGKHDHDAAMAWYIALGSVPIVVLGLLFQDAIENTFRNLYLTALMLAVFALLLGWADRVGAKRRSLRELSPGQAVAFGFAQALALVPGVSRSGGTITAGLLMGFTREAAARYSFLLAIPAVMGSGFYQLFKSAEEPAPGAPGAGATLIATLVAFVVGYFVIIAFLKIVSTFSYTPFVVYRLVLAALVVLLLLTGVLEPGGATASTP</sequence>
<comment type="miscellaneous">
    <text evidence="17">Bacitracin is thought to be involved in the inhibition of peptidoglycan synthesis by sequestering undecaprenyl diphosphate, thereby reducing the pool of lipid carrier available.</text>
</comment>
<evidence type="ECO:0000256" key="15">
    <source>
        <dbReference type="ARBA" id="ARBA00032932"/>
    </source>
</evidence>
<keyword evidence="8 17" id="KW-0133">Cell shape</keyword>
<dbReference type="GO" id="GO:0005886">
    <property type="term" value="C:plasma membrane"/>
    <property type="evidence" value="ECO:0007669"/>
    <property type="project" value="UniProtKB-SubCell"/>
</dbReference>
<evidence type="ECO:0000256" key="14">
    <source>
        <dbReference type="ARBA" id="ARBA00032707"/>
    </source>
</evidence>
<feature type="transmembrane region" description="Helical" evidence="17">
    <location>
        <begin position="262"/>
        <end position="281"/>
    </location>
</feature>
<keyword evidence="13 17" id="KW-0961">Cell wall biogenesis/degradation</keyword>
<dbReference type="PANTHER" id="PTHR30622">
    <property type="entry name" value="UNDECAPRENYL-DIPHOSPHATASE"/>
    <property type="match status" value="1"/>
</dbReference>
<feature type="transmembrane region" description="Helical" evidence="17">
    <location>
        <begin position="93"/>
        <end position="112"/>
    </location>
</feature>
<dbReference type="GO" id="GO:0071555">
    <property type="term" value="P:cell wall organization"/>
    <property type="evidence" value="ECO:0007669"/>
    <property type="project" value="UniProtKB-KW"/>
</dbReference>
<dbReference type="NCBIfam" id="TIGR00753">
    <property type="entry name" value="undec_PP_bacA"/>
    <property type="match status" value="1"/>
</dbReference>
<keyword evidence="10 17" id="KW-1133">Transmembrane helix</keyword>
<dbReference type="EC" id="3.6.1.27" evidence="3 17"/>
<feature type="transmembrane region" description="Helical" evidence="17">
    <location>
        <begin position="227"/>
        <end position="250"/>
    </location>
</feature>
<dbReference type="AlphaFoldDB" id="A0A6M5UHH6"/>
<evidence type="ECO:0000256" key="10">
    <source>
        <dbReference type="ARBA" id="ARBA00022989"/>
    </source>
</evidence>
<comment type="similarity">
    <text evidence="2 17">Belongs to the UppP family.</text>
</comment>
<dbReference type="PANTHER" id="PTHR30622:SF4">
    <property type="entry name" value="UNDECAPRENYL-DIPHOSPHATASE"/>
    <property type="match status" value="1"/>
</dbReference>
<accession>A0A6M5UHH6</accession>
<proteinExistence type="inferred from homology"/>
<comment type="subcellular location">
    <subcellularLocation>
        <location evidence="1 17">Cell membrane</location>
        <topology evidence="1 17">Multi-pass membrane protein</topology>
    </subcellularLocation>
</comment>
<dbReference type="KEGG" id="cprt:FIC82_011040"/>
<keyword evidence="11 17" id="KW-0472">Membrane</keyword>
<dbReference type="RefSeq" id="WP_168731752.1">
    <property type="nucleotide sequence ID" value="NZ_CP052757.1"/>
</dbReference>
<dbReference type="Proteomes" id="UP000451354">
    <property type="component" value="Chromosome"/>
</dbReference>
<evidence type="ECO:0000256" key="13">
    <source>
        <dbReference type="ARBA" id="ARBA00023316"/>
    </source>
</evidence>